<dbReference type="PANTHER" id="PTHR46401">
    <property type="entry name" value="GLYCOSYLTRANSFERASE WBBK-RELATED"/>
    <property type="match status" value="1"/>
</dbReference>
<keyword evidence="3" id="KW-1185">Reference proteome</keyword>
<organism evidence="2 3">
    <name type="scientific">Chryseobacterium cucumeris</name>
    <dbReference type="NCBI Taxonomy" id="1813611"/>
    <lineage>
        <taxon>Bacteria</taxon>
        <taxon>Pseudomonadati</taxon>
        <taxon>Bacteroidota</taxon>
        <taxon>Flavobacteriia</taxon>
        <taxon>Flavobacteriales</taxon>
        <taxon>Weeksellaceae</taxon>
        <taxon>Chryseobacterium group</taxon>
        <taxon>Chryseobacterium</taxon>
    </lineage>
</organism>
<dbReference type="PANTHER" id="PTHR46401:SF2">
    <property type="entry name" value="GLYCOSYLTRANSFERASE WBBK-RELATED"/>
    <property type="match status" value="1"/>
</dbReference>
<dbReference type="EMBL" id="RJTW01000007">
    <property type="protein sequence ID" value="ROH89821.1"/>
    <property type="molecule type" value="Genomic_DNA"/>
</dbReference>
<keyword evidence="1" id="KW-0808">Transferase</keyword>
<reference evidence="2 3" key="1">
    <citation type="submission" date="2018-11" db="EMBL/GenBank/DDBJ databases">
        <title>Proposal to divide the Flavobacteriaceae and reorganize its genera based on Amino Acid Identity values calculated from whole genome sequences.</title>
        <authorList>
            <person name="Nicholson A.C."/>
            <person name="Gulvik C.A."/>
            <person name="Whitney A.M."/>
            <person name="Humrighouse B.W."/>
            <person name="Bell M."/>
            <person name="Holmes B."/>
            <person name="Steigerwalt A."/>
            <person name="Villarma A."/>
            <person name="Sheth M."/>
            <person name="Batra D."/>
            <person name="Pryor J."/>
            <person name="Bernardet J.-F."/>
            <person name="Hugo C."/>
            <person name="Kampfer P."/>
            <person name="Newman J."/>
            <person name="Mcquiston J.R."/>
        </authorList>
    </citation>
    <scope>NUCLEOTIDE SEQUENCE [LARGE SCALE GENOMIC DNA]</scope>
    <source>
        <strain evidence="2 3">G0235</strain>
    </source>
</reference>
<gene>
    <name evidence="2" type="ORF">EGI15_14090</name>
</gene>
<name>A0ABX9X507_9FLAO</name>
<dbReference type="SUPFAM" id="SSF53756">
    <property type="entry name" value="UDP-Glycosyltransferase/glycogen phosphorylase"/>
    <property type="match status" value="1"/>
</dbReference>
<sequence length="379" mass="44292">MTKKILFFFPENPFSNRAGNTTRAKTTLTVLKKMGYHIDLVGAAEIYKSQNDTTDIDQNIVDHLFLIKHRPLKVKTSSAYWKHKISKFYKKPNEYNHLLTDFAKQEFSDIFNKEKYDAIIINYEFWAGLVDHESMKNTLKIIDTHDWITLNEFYKNKSLDIGKRFNEEINNLSKFDKVITISEDENLVFKRFLGEKVINIPPSFPSHFEKSDGDKKYDLIFVGSENIFNIQSIQWFFDHVYPLLPPNINIVIIGRICKHIQERKGVTLIEFAESLEEYYHQSKIAICPMLEGTGIKIKVIEALSYGLPIVGTERAIDGFPSKTSNGCLVNDHPEIFKDQIMSLLQDQSYYQDMKIQAEEYFKNNFSEEKAIEKWKKILH</sequence>
<evidence type="ECO:0000313" key="3">
    <source>
        <dbReference type="Proteomes" id="UP000281899"/>
    </source>
</evidence>
<comment type="caution">
    <text evidence="2">The sequence shown here is derived from an EMBL/GenBank/DDBJ whole genome shotgun (WGS) entry which is preliminary data.</text>
</comment>
<evidence type="ECO:0000313" key="2">
    <source>
        <dbReference type="EMBL" id="ROH89821.1"/>
    </source>
</evidence>
<dbReference type="CDD" id="cd03801">
    <property type="entry name" value="GT4_PimA-like"/>
    <property type="match status" value="1"/>
</dbReference>
<dbReference type="RefSeq" id="WP_123279038.1">
    <property type="nucleotide sequence ID" value="NZ_JALRGU010000482.1"/>
</dbReference>
<evidence type="ECO:0000256" key="1">
    <source>
        <dbReference type="ARBA" id="ARBA00022679"/>
    </source>
</evidence>
<dbReference type="Gene3D" id="3.40.50.2000">
    <property type="entry name" value="Glycogen Phosphorylase B"/>
    <property type="match status" value="2"/>
</dbReference>
<dbReference type="Proteomes" id="UP000281899">
    <property type="component" value="Unassembled WGS sequence"/>
</dbReference>
<protein>
    <submittedName>
        <fullName evidence="2">Glycosyltransferase</fullName>
    </submittedName>
</protein>
<proteinExistence type="predicted"/>
<dbReference type="GeneID" id="301713800"/>
<dbReference type="Pfam" id="PF13692">
    <property type="entry name" value="Glyco_trans_1_4"/>
    <property type="match status" value="1"/>
</dbReference>
<accession>A0ABX9X507</accession>